<evidence type="ECO:0000256" key="9">
    <source>
        <dbReference type="ARBA" id="ARBA00047534"/>
    </source>
</evidence>
<evidence type="ECO:0000256" key="3">
    <source>
        <dbReference type="ARBA" id="ARBA00012845"/>
    </source>
</evidence>
<evidence type="ECO:0000256" key="7">
    <source>
        <dbReference type="ARBA" id="ARBA00023277"/>
    </source>
</evidence>
<feature type="domain" description="NADP-dependent oxidoreductase" evidence="11">
    <location>
        <begin position="17"/>
        <end position="301"/>
    </location>
</feature>
<name>A0A0U1M456_TALIS</name>
<reference evidence="12 13" key="1">
    <citation type="submission" date="2015-04" db="EMBL/GenBank/DDBJ databases">
        <authorList>
            <person name="Syromyatnikov M.Y."/>
            <person name="Popov V.N."/>
        </authorList>
    </citation>
    <scope>NUCLEOTIDE SEQUENCE [LARGE SCALE GENOMIC DNA]</scope>
    <source>
        <strain evidence="12">WF-38-12</strain>
    </source>
</reference>
<evidence type="ECO:0000313" key="13">
    <source>
        <dbReference type="Proteomes" id="UP000054383"/>
    </source>
</evidence>
<dbReference type="Proteomes" id="UP000054383">
    <property type="component" value="Unassembled WGS sequence"/>
</dbReference>
<dbReference type="OrthoDB" id="416253at2759"/>
<dbReference type="Gene3D" id="3.20.20.100">
    <property type="entry name" value="NADP-dependent oxidoreductase domain"/>
    <property type="match status" value="1"/>
</dbReference>
<accession>A0A0U1M456</accession>
<evidence type="ECO:0000256" key="4">
    <source>
        <dbReference type="ARBA" id="ARBA00022629"/>
    </source>
</evidence>
<evidence type="ECO:0000256" key="8">
    <source>
        <dbReference type="ARBA" id="ARBA00025065"/>
    </source>
</evidence>
<dbReference type="InterPro" id="IPR020471">
    <property type="entry name" value="AKR"/>
</dbReference>
<dbReference type="InterPro" id="IPR018170">
    <property type="entry name" value="Aldo/ket_reductase_CS"/>
</dbReference>
<sequence>MSSPTIKLNSGYDMPRVGFGLWKVNNDTCADQVYSAIKAGYRLLDGAADYGNEKEVGQGIARAIKDGLVKREELFVVSKLWNTFHDGDKVEPIARKQLADLGIDYFDLYLIHFPVALKYVDPAERYPPGWANADGKFEFSNATIQETWQAMESLVDKKLARSIGISNFSAQLIMDLLRYARIRPATLQIEHHPYLQQKELVKFVQGEGIAITAYSSFGPLSFVELDMSKAQNTPTLFEHNVVKSAAEKHGKNPAQVLLRWATQRDISVIPKSNNPDRLAQNLDVTGWSLDQDEIDAINGLDINVRFNDPINKIGLCNPPRPTTIDESINLQTSCLVLPTCEYVFVGNGQWRMFSATAARYYSAILGDGLRTLVSRQIDIKTSRPLRKIADRRVVLGALQKYGEVVTFKHIKPEDQDAAHGRILAIFDTPEAASKAIDASPLSISLDDESATNTNDQTGDCEIEISASKVDHYNEFIRKNPYYGPWTMDYSDKRVSDIINTGAPRHELADCFPVTKQSALAAGQEELFDRDIEGVERNMDGFLDVSARSLAEILKEKVDKEDQ</sequence>
<comment type="catalytic activity">
    <reaction evidence="9">
        <text>xylitol + NADP(+) = D-xylose + NADPH + H(+)</text>
        <dbReference type="Rhea" id="RHEA:27445"/>
        <dbReference type="ChEBI" id="CHEBI:15378"/>
        <dbReference type="ChEBI" id="CHEBI:17151"/>
        <dbReference type="ChEBI" id="CHEBI:53455"/>
        <dbReference type="ChEBI" id="CHEBI:57783"/>
        <dbReference type="ChEBI" id="CHEBI:58349"/>
        <dbReference type="EC" id="1.1.1.307"/>
    </reaction>
</comment>
<evidence type="ECO:0000256" key="5">
    <source>
        <dbReference type="ARBA" id="ARBA00023002"/>
    </source>
</evidence>
<evidence type="ECO:0000256" key="2">
    <source>
        <dbReference type="ARBA" id="ARBA00007905"/>
    </source>
</evidence>
<dbReference type="InterPro" id="IPR036812">
    <property type="entry name" value="NAD(P)_OxRdtase_dom_sf"/>
</dbReference>
<dbReference type="PANTHER" id="PTHR11732">
    <property type="entry name" value="ALDO/KETO REDUCTASE"/>
    <property type="match status" value="1"/>
</dbReference>
<evidence type="ECO:0000259" key="11">
    <source>
        <dbReference type="Pfam" id="PF00248"/>
    </source>
</evidence>
<evidence type="ECO:0000256" key="1">
    <source>
        <dbReference type="ARBA" id="ARBA00004722"/>
    </source>
</evidence>
<evidence type="ECO:0000313" key="12">
    <source>
        <dbReference type="EMBL" id="CRG90345.1"/>
    </source>
</evidence>
<protein>
    <recommendedName>
        <fullName evidence="3">D-xylose reductase [NAD(P)H]</fullName>
        <ecNumber evidence="3">1.1.1.307</ecNumber>
    </recommendedName>
</protein>
<keyword evidence="13" id="KW-1185">Reference proteome</keyword>
<dbReference type="PRINTS" id="PR00069">
    <property type="entry name" value="ALDKETRDTASE"/>
</dbReference>
<dbReference type="InterPro" id="IPR044487">
    <property type="entry name" value="AKR2D"/>
</dbReference>
<comment type="similarity">
    <text evidence="2">Belongs to the aldo/keto reductase family.</text>
</comment>
<keyword evidence="5" id="KW-0560">Oxidoreductase</keyword>
<comment type="catalytic activity">
    <reaction evidence="10">
        <text>xylitol + NAD(+) = D-xylose + NADH + H(+)</text>
        <dbReference type="Rhea" id="RHEA:27441"/>
        <dbReference type="ChEBI" id="CHEBI:15378"/>
        <dbReference type="ChEBI" id="CHEBI:17151"/>
        <dbReference type="ChEBI" id="CHEBI:53455"/>
        <dbReference type="ChEBI" id="CHEBI:57540"/>
        <dbReference type="ChEBI" id="CHEBI:57945"/>
        <dbReference type="EC" id="1.1.1.307"/>
    </reaction>
</comment>
<dbReference type="GO" id="GO:0032866">
    <property type="term" value="F:D-xylose reductase (NADPH) activity"/>
    <property type="evidence" value="ECO:0007669"/>
    <property type="project" value="InterPro"/>
</dbReference>
<dbReference type="Pfam" id="PF00248">
    <property type="entry name" value="Aldo_ket_red"/>
    <property type="match status" value="1"/>
</dbReference>
<keyword evidence="4" id="KW-0859">Xylose metabolism</keyword>
<comment type="pathway">
    <text evidence="1">Carbohydrate metabolism; D-xylose degradation.</text>
</comment>
<dbReference type="PROSITE" id="PS00063">
    <property type="entry name" value="ALDOKETO_REDUCTASE_3"/>
    <property type="match status" value="1"/>
</dbReference>
<dbReference type="CDD" id="cd19115">
    <property type="entry name" value="AKR_AKR2D1"/>
    <property type="match status" value="1"/>
</dbReference>
<evidence type="ECO:0000256" key="10">
    <source>
        <dbReference type="ARBA" id="ARBA00049485"/>
    </source>
</evidence>
<dbReference type="EMBL" id="CVMT01000007">
    <property type="protein sequence ID" value="CRG90345.1"/>
    <property type="molecule type" value="Genomic_DNA"/>
</dbReference>
<dbReference type="FunFam" id="3.20.20.100:FF:000007">
    <property type="entry name" value="NAD(P)H-dependent D-xylose reductase xyl1"/>
    <property type="match status" value="1"/>
</dbReference>
<dbReference type="EC" id="1.1.1.307" evidence="3"/>
<dbReference type="SUPFAM" id="SSF51430">
    <property type="entry name" value="NAD(P)-linked oxidoreductase"/>
    <property type="match status" value="1"/>
</dbReference>
<dbReference type="STRING" id="28573.A0A0U1M456"/>
<gene>
    <name evidence="12" type="primary">xyrA</name>
    <name evidence="12" type="ORF">PISL3812_07388</name>
</gene>
<dbReference type="PROSITE" id="PS00798">
    <property type="entry name" value="ALDOKETO_REDUCTASE_1"/>
    <property type="match status" value="1"/>
</dbReference>
<dbReference type="PROSITE" id="PS00062">
    <property type="entry name" value="ALDOKETO_REDUCTASE_2"/>
    <property type="match status" value="1"/>
</dbReference>
<proteinExistence type="inferred from homology"/>
<organism evidence="12 13">
    <name type="scientific">Talaromyces islandicus</name>
    <name type="common">Penicillium islandicum</name>
    <dbReference type="NCBI Taxonomy" id="28573"/>
    <lineage>
        <taxon>Eukaryota</taxon>
        <taxon>Fungi</taxon>
        <taxon>Dikarya</taxon>
        <taxon>Ascomycota</taxon>
        <taxon>Pezizomycotina</taxon>
        <taxon>Eurotiomycetes</taxon>
        <taxon>Eurotiomycetidae</taxon>
        <taxon>Eurotiales</taxon>
        <taxon>Trichocomaceae</taxon>
        <taxon>Talaromyces</taxon>
        <taxon>Talaromyces sect. Islandici</taxon>
    </lineage>
</organism>
<keyword evidence="7" id="KW-0119">Carbohydrate metabolism</keyword>
<dbReference type="UniPathway" id="UPA00810"/>
<evidence type="ECO:0000256" key="6">
    <source>
        <dbReference type="ARBA" id="ARBA00023027"/>
    </source>
</evidence>
<dbReference type="GO" id="GO:0042843">
    <property type="term" value="P:D-xylose catabolic process"/>
    <property type="evidence" value="ECO:0007669"/>
    <property type="project" value="UniProtKB-UniPathway"/>
</dbReference>
<comment type="function">
    <text evidence="8">Catalyzes the initial reaction in the xylose utilization pathway by reducing D-xylose into xylitol. Xylose is a major component of hemicelluloses such as xylan. Most fungi utilize D-xylose via three enzymatic reactions, xylose reductase (XR), xylitol dehydrogenase (XDH), and xylulokinase, to form xylulose 5-phosphate, which enters pentose phosphate pathway.</text>
</comment>
<keyword evidence="6" id="KW-0520">NAD</keyword>
<dbReference type="AlphaFoldDB" id="A0A0U1M456"/>
<dbReference type="InterPro" id="IPR023210">
    <property type="entry name" value="NADP_OxRdtase_dom"/>
</dbReference>